<organism evidence="7 8">
    <name type="scientific">Tagetes erecta</name>
    <name type="common">African marigold</name>
    <dbReference type="NCBI Taxonomy" id="13708"/>
    <lineage>
        <taxon>Eukaryota</taxon>
        <taxon>Viridiplantae</taxon>
        <taxon>Streptophyta</taxon>
        <taxon>Embryophyta</taxon>
        <taxon>Tracheophyta</taxon>
        <taxon>Spermatophyta</taxon>
        <taxon>Magnoliopsida</taxon>
        <taxon>eudicotyledons</taxon>
        <taxon>Gunneridae</taxon>
        <taxon>Pentapetalae</taxon>
        <taxon>asterids</taxon>
        <taxon>campanulids</taxon>
        <taxon>Asterales</taxon>
        <taxon>Asteraceae</taxon>
        <taxon>Asteroideae</taxon>
        <taxon>Heliantheae alliance</taxon>
        <taxon>Tageteae</taxon>
        <taxon>Tagetes</taxon>
    </lineage>
</organism>
<dbReference type="CDD" id="cd00167">
    <property type="entry name" value="SANT"/>
    <property type="match status" value="1"/>
</dbReference>
<feature type="domain" description="Myb-like" evidence="4">
    <location>
        <begin position="281"/>
        <end position="334"/>
    </location>
</feature>
<feature type="compositionally biased region" description="Basic and acidic residues" evidence="3">
    <location>
        <begin position="66"/>
        <end position="75"/>
    </location>
</feature>
<evidence type="ECO:0000313" key="8">
    <source>
        <dbReference type="Proteomes" id="UP001229421"/>
    </source>
</evidence>
<dbReference type="AlphaFoldDB" id="A0AAD8K5Z6"/>
<dbReference type="PROSITE" id="PS51293">
    <property type="entry name" value="SANT"/>
    <property type="match status" value="1"/>
</dbReference>
<dbReference type="Proteomes" id="UP001229421">
    <property type="component" value="Unassembled WGS sequence"/>
</dbReference>
<dbReference type="SUPFAM" id="SSF46689">
    <property type="entry name" value="Homeodomain-like"/>
    <property type="match status" value="1"/>
</dbReference>
<feature type="domain" description="SANT" evidence="5">
    <location>
        <begin position="163"/>
        <end position="195"/>
    </location>
</feature>
<feature type="domain" description="Myb-like" evidence="4">
    <location>
        <begin position="210"/>
        <end position="279"/>
    </location>
</feature>
<evidence type="ECO:0000313" key="7">
    <source>
        <dbReference type="EMBL" id="KAK1417035.1"/>
    </source>
</evidence>
<evidence type="ECO:0000256" key="2">
    <source>
        <dbReference type="ARBA" id="ARBA00023242"/>
    </source>
</evidence>
<dbReference type="Pfam" id="PF13921">
    <property type="entry name" value="Myb_DNA-bind_6"/>
    <property type="match status" value="1"/>
</dbReference>
<evidence type="ECO:0000259" key="6">
    <source>
        <dbReference type="PROSITE" id="PS51294"/>
    </source>
</evidence>
<comment type="caution">
    <text evidence="7">The sequence shown here is derived from an EMBL/GenBank/DDBJ whole genome shotgun (WGS) entry which is preliminary data.</text>
</comment>
<dbReference type="InterPro" id="IPR017930">
    <property type="entry name" value="Myb_dom"/>
</dbReference>
<name>A0AAD8K5Z6_TARER</name>
<proteinExistence type="predicted"/>
<dbReference type="PANTHER" id="PTHR47430:SF4">
    <property type="entry name" value="GB|AAC33480.1"/>
    <property type="match status" value="1"/>
</dbReference>
<accession>A0AAD8K5Z6</accession>
<reference evidence="7" key="1">
    <citation type="journal article" date="2023" name="bioRxiv">
        <title>Improved chromosome-level genome assembly for marigold (Tagetes erecta).</title>
        <authorList>
            <person name="Jiang F."/>
            <person name="Yuan L."/>
            <person name="Wang S."/>
            <person name="Wang H."/>
            <person name="Xu D."/>
            <person name="Wang A."/>
            <person name="Fan W."/>
        </authorList>
    </citation>
    <scope>NUCLEOTIDE SEQUENCE</scope>
    <source>
        <strain evidence="7">WSJ</strain>
        <tissue evidence="7">Leaf</tissue>
    </source>
</reference>
<dbReference type="PROSITE" id="PS50090">
    <property type="entry name" value="MYB_LIKE"/>
    <property type="match status" value="3"/>
</dbReference>
<evidence type="ECO:0000259" key="4">
    <source>
        <dbReference type="PROSITE" id="PS50090"/>
    </source>
</evidence>
<dbReference type="GO" id="GO:0005634">
    <property type="term" value="C:nucleus"/>
    <property type="evidence" value="ECO:0007669"/>
    <property type="project" value="UniProtKB-SubCell"/>
</dbReference>
<comment type="subcellular location">
    <subcellularLocation>
        <location evidence="1">Nucleus</location>
    </subcellularLocation>
</comment>
<feature type="region of interest" description="Disordered" evidence="3">
    <location>
        <begin position="49"/>
        <end position="88"/>
    </location>
</feature>
<feature type="compositionally biased region" description="Basic and acidic residues" evidence="3">
    <location>
        <begin position="1"/>
        <end position="13"/>
    </location>
</feature>
<dbReference type="PROSITE" id="PS51294">
    <property type="entry name" value="HTH_MYB"/>
    <property type="match status" value="1"/>
</dbReference>
<evidence type="ECO:0000256" key="3">
    <source>
        <dbReference type="SAM" id="MobiDB-lite"/>
    </source>
</evidence>
<dbReference type="InterPro" id="IPR009057">
    <property type="entry name" value="Homeodomain-like_sf"/>
</dbReference>
<evidence type="ECO:0000256" key="1">
    <source>
        <dbReference type="ARBA" id="ARBA00004123"/>
    </source>
</evidence>
<protein>
    <submittedName>
        <fullName evidence="7">Uncharacterized protein</fullName>
    </submittedName>
</protein>
<sequence>MENKSDTGEKDKTSNLQDVDDGGSCLKAVDDSLKDKKLKSVMKEDEKGKGIEVNLVKKAKKKKRKQDVAENESKPKAKSKKRRTEDDNLVRGKRFTPEEDEIVKDAVLQYVKLHNLGEKGLEMVMNCHSYPEIKDCWSKIGTCIPYRPPGAIYYRAHTLFERSEKREWTKEETEFLQECYEKYGNNWKLVADALGKNRIHVKDKWRRIKLPNQKAGKWSQEEYQNLFDLVNMDLQLKVATQEKKTMHGMLKDNISWGAISDKLSTRTDCVCCMKWYSQLTSSLVEEDKWSNADDYRLIKALYDLDAACVEDVDWENVLEHRPGEISKKRWDQMVRHIGDHGSKPFTEQVEILSQRYCPDLAETREAWDNIPRTQ</sequence>
<dbReference type="InterPro" id="IPR001005">
    <property type="entry name" value="SANT/Myb"/>
</dbReference>
<feature type="domain" description="HTH myb-type" evidence="6">
    <location>
        <begin position="165"/>
        <end position="213"/>
    </location>
</feature>
<dbReference type="InterPro" id="IPR017884">
    <property type="entry name" value="SANT_dom"/>
</dbReference>
<dbReference type="PANTHER" id="PTHR47430">
    <property type="entry name" value="GB|AAC33480.1"/>
    <property type="match status" value="1"/>
</dbReference>
<dbReference type="EMBL" id="JAUHHV010000007">
    <property type="protein sequence ID" value="KAK1417035.1"/>
    <property type="molecule type" value="Genomic_DNA"/>
</dbReference>
<keyword evidence="8" id="KW-1185">Reference proteome</keyword>
<keyword evidence="2" id="KW-0539">Nucleus</keyword>
<feature type="region of interest" description="Disordered" evidence="3">
    <location>
        <begin position="1"/>
        <end position="25"/>
    </location>
</feature>
<dbReference type="Gene3D" id="1.10.10.60">
    <property type="entry name" value="Homeodomain-like"/>
    <property type="match status" value="2"/>
</dbReference>
<dbReference type="SMART" id="SM00717">
    <property type="entry name" value="SANT"/>
    <property type="match status" value="4"/>
</dbReference>
<feature type="domain" description="Myb-like" evidence="4">
    <location>
        <begin position="160"/>
        <end position="209"/>
    </location>
</feature>
<gene>
    <name evidence="7" type="ORF">QVD17_26157</name>
</gene>
<evidence type="ECO:0000259" key="5">
    <source>
        <dbReference type="PROSITE" id="PS51293"/>
    </source>
</evidence>